<gene>
    <name evidence="1" type="ORF">SCALOS_LOCUS7341</name>
</gene>
<comment type="caution">
    <text evidence="1">The sequence shown here is derived from an EMBL/GenBank/DDBJ whole genome shotgun (WGS) entry which is preliminary data.</text>
</comment>
<dbReference type="Proteomes" id="UP000789860">
    <property type="component" value="Unassembled WGS sequence"/>
</dbReference>
<sequence>VTEPPTLEQAIEEKEYLESDIDELNKRMQLMTANYEKLITALAVQVETNAPRPCPAYNNNNSGPQFTCYNCGKAGHMAREYEGYTPEAEEEVFITPEVRYQPFPLQRTQSHIKKSESQTEERLRNNSPATEFPPGTSEIDKLEPYNVVYDLLSMKANITIGQVLKYPNQRRNLALALKRPFLPEEMPTPPPEMMETNTAQTKESGKTTAARCYVRIKNNLIIAVLNSGAAVSIMSIKTMDKLKLQINEPSTTIIVTTNGTRVRALGRIKDVKLALGSMMVSTTFHIIESTDDMLLL</sequence>
<evidence type="ECO:0000313" key="2">
    <source>
        <dbReference type="Proteomes" id="UP000789860"/>
    </source>
</evidence>
<dbReference type="EMBL" id="CAJVPM010016156">
    <property type="protein sequence ID" value="CAG8612411.1"/>
    <property type="molecule type" value="Genomic_DNA"/>
</dbReference>
<reference evidence="1" key="1">
    <citation type="submission" date="2021-06" db="EMBL/GenBank/DDBJ databases">
        <authorList>
            <person name="Kallberg Y."/>
            <person name="Tangrot J."/>
            <person name="Rosling A."/>
        </authorList>
    </citation>
    <scope>NUCLEOTIDE SEQUENCE</scope>
    <source>
        <strain evidence="1">AU212A</strain>
    </source>
</reference>
<feature type="non-terminal residue" evidence="1">
    <location>
        <position position="1"/>
    </location>
</feature>
<evidence type="ECO:0000313" key="1">
    <source>
        <dbReference type="EMBL" id="CAG8612411.1"/>
    </source>
</evidence>
<feature type="non-terminal residue" evidence="1">
    <location>
        <position position="296"/>
    </location>
</feature>
<keyword evidence="2" id="KW-1185">Reference proteome</keyword>
<accession>A0ACA9MT51</accession>
<organism evidence="1 2">
    <name type="scientific">Scutellospora calospora</name>
    <dbReference type="NCBI Taxonomy" id="85575"/>
    <lineage>
        <taxon>Eukaryota</taxon>
        <taxon>Fungi</taxon>
        <taxon>Fungi incertae sedis</taxon>
        <taxon>Mucoromycota</taxon>
        <taxon>Glomeromycotina</taxon>
        <taxon>Glomeromycetes</taxon>
        <taxon>Diversisporales</taxon>
        <taxon>Gigasporaceae</taxon>
        <taxon>Scutellospora</taxon>
    </lineage>
</organism>
<proteinExistence type="predicted"/>
<name>A0ACA9MT51_9GLOM</name>
<protein>
    <submittedName>
        <fullName evidence="1">11572_t:CDS:1</fullName>
    </submittedName>
</protein>